<dbReference type="PANTHER" id="PTHR43139">
    <property type="entry name" value="SI:DKEY-122A22.2"/>
    <property type="match status" value="1"/>
</dbReference>
<name>A0A2X4WTU8_9NOCA</name>
<dbReference type="Pfam" id="PF12697">
    <property type="entry name" value="Abhydrolase_6"/>
    <property type="match status" value="1"/>
</dbReference>
<organism evidence="2 3">
    <name type="scientific">Rhodococcus coprophilus</name>
    <dbReference type="NCBI Taxonomy" id="38310"/>
    <lineage>
        <taxon>Bacteria</taxon>
        <taxon>Bacillati</taxon>
        <taxon>Actinomycetota</taxon>
        <taxon>Actinomycetes</taxon>
        <taxon>Mycobacteriales</taxon>
        <taxon>Nocardiaceae</taxon>
        <taxon>Rhodococcus</taxon>
    </lineage>
</organism>
<dbReference type="Gene3D" id="3.40.50.1820">
    <property type="entry name" value="alpha/beta hydrolase"/>
    <property type="match status" value="1"/>
</dbReference>
<dbReference type="GO" id="GO:0016787">
    <property type="term" value="F:hydrolase activity"/>
    <property type="evidence" value="ECO:0007669"/>
    <property type="project" value="UniProtKB-KW"/>
</dbReference>
<proteinExistence type="predicted"/>
<dbReference type="KEGG" id="rcr:NCTC10994_01540"/>
<reference evidence="2 3" key="1">
    <citation type="submission" date="2018-06" db="EMBL/GenBank/DDBJ databases">
        <authorList>
            <consortium name="Pathogen Informatics"/>
            <person name="Doyle S."/>
        </authorList>
    </citation>
    <scope>NUCLEOTIDE SEQUENCE [LARGE SCALE GENOMIC DNA]</scope>
    <source>
        <strain evidence="2 3">NCTC10994</strain>
    </source>
</reference>
<dbReference type="InterPro" id="IPR000073">
    <property type="entry name" value="AB_hydrolase_1"/>
</dbReference>
<protein>
    <submittedName>
        <fullName evidence="2">Alpha/beta hydrolase</fullName>
    </submittedName>
</protein>
<accession>A0A2X4WTU8</accession>
<dbReference type="PANTHER" id="PTHR43139:SF52">
    <property type="entry name" value="SI:DKEY-122A22.2"/>
    <property type="match status" value="1"/>
</dbReference>
<dbReference type="InterPro" id="IPR052370">
    <property type="entry name" value="Meta-cleavage_hydrolase"/>
</dbReference>
<dbReference type="Proteomes" id="UP000249091">
    <property type="component" value="Chromosome 1"/>
</dbReference>
<dbReference type="EMBL" id="LS483468">
    <property type="protein sequence ID" value="SQI30385.1"/>
    <property type="molecule type" value="Genomic_DNA"/>
</dbReference>
<feature type="domain" description="AB hydrolase-1" evidence="1">
    <location>
        <begin position="19"/>
        <end position="240"/>
    </location>
</feature>
<dbReference type="AlphaFoldDB" id="A0A2X4WTU8"/>
<evidence type="ECO:0000313" key="2">
    <source>
        <dbReference type="EMBL" id="SQI30385.1"/>
    </source>
</evidence>
<dbReference type="STRING" id="1219011.GCA_001895045_01857"/>
<gene>
    <name evidence="2" type="ORF">NCTC10994_01540</name>
</gene>
<keyword evidence="3" id="KW-1185">Reference proteome</keyword>
<dbReference type="InterPro" id="IPR029058">
    <property type="entry name" value="AB_hydrolase_fold"/>
</dbReference>
<dbReference type="RefSeq" id="WP_072699839.1">
    <property type="nucleotide sequence ID" value="NZ_JAFBBL010000001.1"/>
</dbReference>
<evidence type="ECO:0000313" key="3">
    <source>
        <dbReference type="Proteomes" id="UP000249091"/>
    </source>
</evidence>
<sequence length="262" mass="29016">MTESVHWCLEHGPRNGETIVMLHGNNAGGWMWGPQIERLPERHLLTPDLPALGERYGLRWPGMRAAADDIAEIIREHAIGGTAHVVGLSLGGFVAVHLVHRHPQLVRSCMITGVALTGLTSLERFLIPPQIPLWRKRWYWRAQAAAFGVPADGRDLYVESAVRVSPDTNRTIFRELAESTVPAEPFAYSGPILAVAGEKEQRSVRDAFPALGQALPQLQTWVAPGMHHPWNIEDPDLFTEVLRTFADTGEREASGEATRPNP</sequence>
<keyword evidence="2" id="KW-0378">Hydrolase</keyword>
<evidence type="ECO:0000259" key="1">
    <source>
        <dbReference type="Pfam" id="PF12697"/>
    </source>
</evidence>
<dbReference type="SUPFAM" id="SSF53474">
    <property type="entry name" value="alpha/beta-Hydrolases"/>
    <property type="match status" value="1"/>
</dbReference>